<dbReference type="InterPro" id="IPR006464">
    <property type="entry name" value="AcTrfase_RimI/Ard1"/>
</dbReference>
<name>A0A0R1SD26_9LACO</name>
<evidence type="ECO:0000313" key="2">
    <source>
        <dbReference type="EMBL" id="KRL66446.1"/>
    </source>
</evidence>
<dbReference type="RefSeq" id="WP_010624833.1">
    <property type="nucleotide sequence ID" value="NZ_AZFA01000014.1"/>
</dbReference>
<dbReference type="PANTHER" id="PTHR47542">
    <property type="entry name" value="ACYL-COA N-ACYLTRANSFERASES (NAT) SUPERFAMILY PROTEIN"/>
    <property type="match status" value="1"/>
</dbReference>
<proteinExistence type="predicted"/>
<dbReference type="InterPro" id="IPR016181">
    <property type="entry name" value="Acyl_CoA_acyltransferase"/>
</dbReference>
<dbReference type="GO" id="GO:0008080">
    <property type="term" value="F:N-acetyltransferase activity"/>
    <property type="evidence" value="ECO:0007669"/>
    <property type="project" value="InterPro"/>
</dbReference>
<evidence type="ECO:0000259" key="1">
    <source>
        <dbReference type="PROSITE" id="PS51186"/>
    </source>
</evidence>
<feature type="domain" description="N-acetyltransferase" evidence="1">
    <location>
        <begin position="32"/>
        <end position="178"/>
    </location>
</feature>
<dbReference type="SUPFAM" id="SSF55729">
    <property type="entry name" value="Acyl-CoA N-acyltransferases (Nat)"/>
    <property type="match status" value="1"/>
</dbReference>
<gene>
    <name evidence="2" type="ORF">FC27_GL000588</name>
</gene>
<keyword evidence="2" id="KW-0808">Transferase</keyword>
<dbReference type="NCBIfam" id="TIGR01575">
    <property type="entry name" value="rimI"/>
    <property type="match status" value="1"/>
</dbReference>
<dbReference type="CDD" id="cd04301">
    <property type="entry name" value="NAT_SF"/>
    <property type="match status" value="1"/>
</dbReference>
<dbReference type="Gene3D" id="3.40.630.30">
    <property type="match status" value="1"/>
</dbReference>
<dbReference type="EMBL" id="AZFA01000014">
    <property type="protein sequence ID" value="KRL66446.1"/>
    <property type="molecule type" value="Genomic_DNA"/>
</dbReference>
<dbReference type="STRING" id="1423815.FC27_GL000588"/>
<dbReference type="InterPro" id="IPR000182">
    <property type="entry name" value="GNAT_dom"/>
</dbReference>
<dbReference type="PANTHER" id="PTHR47542:SF2">
    <property type="entry name" value="ACYL-COA N-ACYLTRANSFERASES (NAT) SUPERFAMILY PROTEIN"/>
    <property type="match status" value="1"/>
</dbReference>
<dbReference type="Pfam" id="PF00583">
    <property type="entry name" value="Acetyltransf_1"/>
    <property type="match status" value="1"/>
</dbReference>
<accession>A0A0R1SD26</accession>
<organism evidence="2 3">
    <name type="scientific">Companilactobacillus versmoldensis DSM 14857 = KCTC 3814</name>
    <dbReference type="NCBI Taxonomy" id="1423815"/>
    <lineage>
        <taxon>Bacteria</taxon>
        <taxon>Bacillati</taxon>
        <taxon>Bacillota</taxon>
        <taxon>Bacilli</taxon>
        <taxon>Lactobacillales</taxon>
        <taxon>Lactobacillaceae</taxon>
        <taxon>Companilactobacillus</taxon>
    </lineage>
</organism>
<evidence type="ECO:0000313" key="3">
    <source>
        <dbReference type="Proteomes" id="UP000051647"/>
    </source>
</evidence>
<dbReference type="Proteomes" id="UP000051647">
    <property type="component" value="Unassembled WGS sequence"/>
</dbReference>
<reference evidence="2 3" key="1">
    <citation type="journal article" date="2015" name="Genome Announc.">
        <title>Expanding the biotechnology potential of lactobacilli through comparative genomics of 213 strains and associated genera.</title>
        <authorList>
            <person name="Sun Z."/>
            <person name="Harris H.M."/>
            <person name="McCann A."/>
            <person name="Guo C."/>
            <person name="Argimon S."/>
            <person name="Zhang W."/>
            <person name="Yang X."/>
            <person name="Jeffery I.B."/>
            <person name="Cooney J.C."/>
            <person name="Kagawa T.F."/>
            <person name="Liu W."/>
            <person name="Song Y."/>
            <person name="Salvetti E."/>
            <person name="Wrobel A."/>
            <person name="Rasinkangas P."/>
            <person name="Parkhill J."/>
            <person name="Rea M.C."/>
            <person name="O'Sullivan O."/>
            <person name="Ritari J."/>
            <person name="Douillard F.P."/>
            <person name="Paul Ross R."/>
            <person name="Yang R."/>
            <person name="Briner A.E."/>
            <person name="Felis G.E."/>
            <person name="de Vos W.M."/>
            <person name="Barrangou R."/>
            <person name="Klaenhammer T.R."/>
            <person name="Caufield P.W."/>
            <person name="Cui Y."/>
            <person name="Zhang H."/>
            <person name="O'Toole P.W."/>
        </authorList>
    </citation>
    <scope>NUCLEOTIDE SEQUENCE [LARGE SCALE GENOMIC DNA]</scope>
    <source>
        <strain evidence="2 3">DSM 14857</strain>
    </source>
</reference>
<comment type="caution">
    <text evidence="2">The sequence shown here is derived from an EMBL/GenBank/DDBJ whole genome shotgun (WGS) entry which is preliminary data.</text>
</comment>
<dbReference type="PROSITE" id="PS51186">
    <property type="entry name" value="GNAT"/>
    <property type="match status" value="1"/>
</dbReference>
<dbReference type="PATRIC" id="fig|1423815.3.peg.596"/>
<sequence length="178" mass="20807">MWKKFKQAVWPQDEPEKYPFVTKPVVINEQNFMLRKARPDDADDFMKIQEEIYGTPTPWTSDVVESEIHNRNALYLVVAKNATVIAFIGLSMNLGKESHITNLAISPSYQKLGVGHLLLNQIFDYSRLHSYNRLSLEVDITNQEAIDLYEAFGFETRLIHKKYYYRNHHDALEMVVKL</sequence>
<keyword evidence="3" id="KW-1185">Reference proteome</keyword>
<dbReference type="eggNOG" id="COG0456">
    <property type="taxonomic scope" value="Bacteria"/>
</dbReference>
<protein>
    <submittedName>
        <fullName evidence="2">Ribosomal-protein-alanine acetyltransferase</fullName>
    </submittedName>
</protein>
<dbReference type="AlphaFoldDB" id="A0A0R1SD26"/>